<accession>A0ABW9A9N0</accession>
<dbReference type="EMBL" id="JAQQFM010000004">
    <property type="protein sequence ID" value="MFL9924560.1"/>
    <property type="molecule type" value="Genomic_DNA"/>
</dbReference>
<name>A0ABW9A9N0_9BURK</name>
<dbReference type="InterPro" id="IPR001173">
    <property type="entry name" value="Glyco_trans_2-like"/>
</dbReference>
<dbReference type="RefSeq" id="WP_408157327.1">
    <property type="nucleotide sequence ID" value="NZ_JAQQFM010000004.1"/>
</dbReference>
<dbReference type="CDD" id="cd00761">
    <property type="entry name" value="Glyco_tranf_GTA_type"/>
    <property type="match status" value="1"/>
</dbReference>
<dbReference type="Proteomes" id="UP001629246">
    <property type="component" value="Unassembled WGS sequence"/>
</dbReference>
<protein>
    <submittedName>
        <fullName evidence="2">Glycosyltransferase family 2 protein</fullName>
    </submittedName>
</protein>
<evidence type="ECO:0000259" key="1">
    <source>
        <dbReference type="Pfam" id="PF00535"/>
    </source>
</evidence>
<evidence type="ECO:0000313" key="3">
    <source>
        <dbReference type="Proteomes" id="UP001629246"/>
    </source>
</evidence>
<dbReference type="InterPro" id="IPR029044">
    <property type="entry name" value="Nucleotide-diphossugar_trans"/>
</dbReference>
<comment type="caution">
    <text evidence="2">The sequence shown here is derived from an EMBL/GenBank/DDBJ whole genome shotgun (WGS) entry which is preliminary data.</text>
</comment>
<sequence>MEYVALIRTFNSLPLVLDVIAALRAQTCPPAVIMAVDSGSEPAQAAQLREQVDQFIDVSGKPFNYARSINVGVAAASAPNVLIISSHVVVRDDKLLEDFFQELSKTGMEVGSLIAKPEQSWLSRTVTDATFTGVNGLTNSCSFGPARFFREMPFREEVFASEDQEWTRRFLDSGAAGMTIVETSRIDYLNKNFNFRKKYNEEMALATYVDRKRMGAKSILTWMLKSAWSLGVRGDRAKALHRYQVAVGLLKARFKKPEINSKYF</sequence>
<evidence type="ECO:0000313" key="2">
    <source>
        <dbReference type="EMBL" id="MFL9924560.1"/>
    </source>
</evidence>
<feature type="domain" description="Glycosyltransferase 2-like" evidence="1">
    <location>
        <begin position="7"/>
        <end position="127"/>
    </location>
</feature>
<dbReference type="SUPFAM" id="SSF53448">
    <property type="entry name" value="Nucleotide-diphospho-sugar transferases"/>
    <property type="match status" value="1"/>
</dbReference>
<reference evidence="2 3" key="1">
    <citation type="journal article" date="2024" name="Chem. Sci.">
        <title>Discovery of megapolipeptins by genome mining of a Burkholderiales bacteria collection.</title>
        <authorList>
            <person name="Paulo B.S."/>
            <person name="Recchia M.J.J."/>
            <person name="Lee S."/>
            <person name="Fergusson C.H."/>
            <person name="Romanowski S.B."/>
            <person name="Hernandez A."/>
            <person name="Krull N."/>
            <person name="Liu D.Y."/>
            <person name="Cavanagh H."/>
            <person name="Bos A."/>
            <person name="Gray C.A."/>
            <person name="Murphy B.T."/>
            <person name="Linington R.G."/>
            <person name="Eustaquio A.S."/>
        </authorList>
    </citation>
    <scope>NUCLEOTIDE SEQUENCE [LARGE SCALE GENOMIC DNA]</scope>
    <source>
        <strain evidence="2 3">RL21-008-BIB-A</strain>
    </source>
</reference>
<organism evidence="2 3">
    <name type="scientific">Herbaspirillum lusitanum</name>
    <dbReference type="NCBI Taxonomy" id="213312"/>
    <lineage>
        <taxon>Bacteria</taxon>
        <taxon>Pseudomonadati</taxon>
        <taxon>Pseudomonadota</taxon>
        <taxon>Betaproteobacteria</taxon>
        <taxon>Burkholderiales</taxon>
        <taxon>Oxalobacteraceae</taxon>
        <taxon>Herbaspirillum</taxon>
    </lineage>
</organism>
<dbReference type="Gene3D" id="3.90.550.10">
    <property type="entry name" value="Spore Coat Polysaccharide Biosynthesis Protein SpsA, Chain A"/>
    <property type="match status" value="1"/>
</dbReference>
<keyword evidence="3" id="KW-1185">Reference proteome</keyword>
<gene>
    <name evidence="2" type="ORF">PQR62_09800</name>
</gene>
<dbReference type="Pfam" id="PF00535">
    <property type="entry name" value="Glycos_transf_2"/>
    <property type="match status" value="1"/>
</dbReference>
<proteinExistence type="predicted"/>